<comment type="caution">
    <text evidence="1">The sequence shown here is derived from an EMBL/GenBank/DDBJ whole genome shotgun (WGS) entry which is preliminary data.</text>
</comment>
<sequence>MLLTGFLSHSTMACFVETALNAVALRASSSSMGCPPLGFNLNAIG</sequence>
<name>A0ABQ0JA28_9VIBR</name>
<evidence type="ECO:0000313" key="1">
    <source>
        <dbReference type="EMBL" id="GAL25629.1"/>
    </source>
</evidence>
<protein>
    <submittedName>
        <fullName evidence="1">Uncharacterized protein</fullName>
    </submittedName>
</protein>
<reference evidence="2" key="2">
    <citation type="submission" date="2014-09" db="EMBL/GenBank/DDBJ databases">
        <authorList>
            <consortium name="NBRP consortium"/>
            <person name="Sawabe T."/>
            <person name="Meirelles P."/>
            <person name="Nakanishi M."/>
            <person name="Sayaka M."/>
            <person name="Hattori M."/>
            <person name="Ohkuma M."/>
        </authorList>
    </citation>
    <scope>NUCLEOTIDE SEQUENCE [LARGE SCALE GENOMIC DNA]</scope>
    <source>
        <strain evidence="2">JCM 19239</strain>
    </source>
</reference>
<dbReference type="EMBL" id="BBMS01000011">
    <property type="protein sequence ID" value="GAL25629.1"/>
    <property type="molecule type" value="Genomic_DNA"/>
</dbReference>
<dbReference type="Proteomes" id="UP000029223">
    <property type="component" value="Unassembled WGS sequence"/>
</dbReference>
<evidence type="ECO:0000313" key="2">
    <source>
        <dbReference type="Proteomes" id="UP000029223"/>
    </source>
</evidence>
<proteinExistence type="predicted"/>
<reference evidence="2" key="1">
    <citation type="submission" date="2014-09" db="EMBL/GenBank/DDBJ databases">
        <title>Vibrio variabilis JCM 19239. (C206) whole genome shotgun sequence.</title>
        <authorList>
            <person name="Sawabe T."/>
            <person name="Meirelles P."/>
            <person name="Nakanishi M."/>
            <person name="Sayaka M."/>
            <person name="Hattori M."/>
            <person name="Ohkuma M."/>
        </authorList>
    </citation>
    <scope>NUCLEOTIDE SEQUENCE [LARGE SCALE GENOMIC DNA]</scope>
    <source>
        <strain evidence="2">JCM 19239</strain>
    </source>
</reference>
<accession>A0ABQ0JA28</accession>
<organism evidence="1 2">
    <name type="scientific">Vibrio variabilis</name>
    <dbReference type="NCBI Taxonomy" id="990271"/>
    <lineage>
        <taxon>Bacteria</taxon>
        <taxon>Pseudomonadati</taxon>
        <taxon>Pseudomonadota</taxon>
        <taxon>Gammaproteobacteria</taxon>
        <taxon>Vibrionales</taxon>
        <taxon>Vibrionaceae</taxon>
        <taxon>Vibrio</taxon>
    </lineage>
</organism>
<keyword evidence="2" id="KW-1185">Reference proteome</keyword>
<gene>
    <name evidence="1" type="ORF">JCM19239_570</name>
</gene>